<evidence type="ECO:0000256" key="1">
    <source>
        <dbReference type="SAM" id="SignalP"/>
    </source>
</evidence>
<dbReference type="NCBIfam" id="NF008334">
    <property type="entry name" value="PRK11119.1"/>
    <property type="match status" value="1"/>
</dbReference>
<proteinExistence type="predicted"/>
<dbReference type="GO" id="GO:0043190">
    <property type="term" value="C:ATP-binding cassette (ABC) transporter complex"/>
    <property type="evidence" value="ECO:0007669"/>
    <property type="project" value="InterPro"/>
</dbReference>
<dbReference type="Proteomes" id="UP000199415">
    <property type="component" value="Unassembled WGS sequence"/>
</dbReference>
<keyword evidence="4" id="KW-1185">Reference proteome</keyword>
<dbReference type="EMBL" id="FNCE01000018">
    <property type="protein sequence ID" value="SDG52354.1"/>
    <property type="molecule type" value="Genomic_DNA"/>
</dbReference>
<dbReference type="AlphaFoldDB" id="A0A1G7UY09"/>
<dbReference type="OrthoDB" id="9786266at2"/>
<accession>A0A1G7UY09</accession>
<keyword evidence="1" id="KW-0732">Signal</keyword>
<name>A0A1G7UY09_9PROT</name>
<feature type="chain" id="PRO_5011500821" evidence="1">
    <location>
        <begin position="37"/>
        <end position="355"/>
    </location>
</feature>
<dbReference type="Gene3D" id="3.40.190.100">
    <property type="entry name" value="Glycine betaine-binding periplasmic protein, domain 2"/>
    <property type="match status" value="1"/>
</dbReference>
<dbReference type="Gene3D" id="3.40.190.10">
    <property type="entry name" value="Periplasmic binding protein-like II"/>
    <property type="match status" value="1"/>
</dbReference>
<dbReference type="Pfam" id="PF04069">
    <property type="entry name" value="OpuAC"/>
    <property type="match status" value="1"/>
</dbReference>
<dbReference type="GO" id="GO:0022857">
    <property type="term" value="F:transmembrane transporter activity"/>
    <property type="evidence" value="ECO:0007669"/>
    <property type="project" value="InterPro"/>
</dbReference>
<gene>
    <name evidence="3" type="ORF">SAMN05216241_1188</name>
</gene>
<organism evidence="3 4">
    <name type="scientific">Limimonas halophila</name>
    <dbReference type="NCBI Taxonomy" id="1082479"/>
    <lineage>
        <taxon>Bacteria</taxon>
        <taxon>Pseudomonadati</taxon>
        <taxon>Pseudomonadota</taxon>
        <taxon>Alphaproteobacteria</taxon>
        <taxon>Rhodospirillales</taxon>
        <taxon>Rhodovibrionaceae</taxon>
        <taxon>Limimonas</taxon>
    </lineage>
</organism>
<feature type="domain" description="ABC-type glycine betaine transport system substrate-binding" evidence="2">
    <location>
        <begin position="46"/>
        <end position="333"/>
    </location>
</feature>
<evidence type="ECO:0000313" key="4">
    <source>
        <dbReference type="Proteomes" id="UP000199415"/>
    </source>
</evidence>
<dbReference type="InterPro" id="IPR007210">
    <property type="entry name" value="ABC_Gly_betaine_transp_sub-bd"/>
</dbReference>
<sequence>MSALFRSRLRPTPLKGLMTALCAGAFLALGAGAAQAAQQEPGKGTTVQPGVATWSSAVPVSWVYVELLERLGYDVQTPTSLSNPVAYLALREGDIDYFPNGWFPLHNPQLPENFEESATVFDPLCPNCGVQGYLIDKASAEEYGIESIGDILENEEARQAFNHGGDDRIELYGCPPGWGCHEGINEMLSKFEMADEIHHVQAGYAANFAEALSQIQNDKSALYYTWAPSAWIQKLKPGEEVVWINAPGIVSSEDERASGVPGAVTDPIEMGFVAADIQVAANKSFLKNNPAARKLFSQVEIPLDWISKIDAKKSDEDLTDQEIRPLAEQWIEENSEKVSTWLERARVAATQAAEK</sequence>
<evidence type="ECO:0000259" key="2">
    <source>
        <dbReference type="Pfam" id="PF04069"/>
    </source>
</evidence>
<feature type="signal peptide" evidence="1">
    <location>
        <begin position="1"/>
        <end position="36"/>
    </location>
</feature>
<dbReference type="STRING" id="1082479.SAMN05216241_1188"/>
<reference evidence="3 4" key="1">
    <citation type="submission" date="2016-10" db="EMBL/GenBank/DDBJ databases">
        <authorList>
            <person name="de Groot N.N."/>
        </authorList>
    </citation>
    <scope>NUCLEOTIDE SEQUENCE [LARGE SCALE GENOMIC DNA]</scope>
    <source>
        <strain evidence="3 4">DSM 25584</strain>
    </source>
</reference>
<protein>
    <submittedName>
        <fullName evidence="3">Glycine betaine/proline transport system substrate-binding protein</fullName>
    </submittedName>
</protein>
<dbReference type="SUPFAM" id="SSF53850">
    <property type="entry name" value="Periplasmic binding protein-like II"/>
    <property type="match status" value="1"/>
</dbReference>
<evidence type="ECO:0000313" key="3">
    <source>
        <dbReference type="EMBL" id="SDG52354.1"/>
    </source>
</evidence>